<comment type="caution">
    <text evidence="1">The sequence shown here is derived from an EMBL/GenBank/DDBJ whole genome shotgun (WGS) entry which is preliminary data.</text>
</comment>
<dbReference type="AlphaFoldDB" id="A0A815XR49"/>
<feature type="non-terminal residue" evidence="1">
    <location>
        <position position="1"/>
    </location>
</feature>
<dbReference type="OrthoDB" id="10030320at2759"/>
<evidence type="ECO:0000313" key="1">
    <source>
        <dbReference type="EMBL" id="CAF1561299.1"/>
    </source>
</evidence>
<sequence length="37" mass="4306">QIVTELRSSLDPEYVEALVVLKEAYINKMWPTVARNE</sequence>
<proteinExistence type="predicted"/>
<evidence type="ECO:0000313" key="2">
    <source>
        <dbReference type="Proteomes" id="UP000663852"/>
    </source>
</evidence>
<organism evidence="1 2">
    <name type="scientific">Adineta ricciae</name>
    <name type="common">Rotifer</name>
    <dbReference type="NCBI Taxonomy" id="249248"/>
    <lineage>
        <taxon>Eukaryota</taxon>
        <taxon>Metazoa</taxon>
        <taxon>Spiralia</taxon>
        <taxon>Gnathifera</taxon>
        <taxon>Rotifera</taxon>
        <taxon>Eurotatoria</taxon>
        <taxon>Bdelloidea</taxon>
        <taxon>Adinetida</taxon>
        <taxon>Adinetidae</taxon>
        <taxon>Adineta</taxon>
    </lineage>
</organism>
<gene>
    <name evidence="1" type="ORF">EDS130_LOCUS46595</name>
</gene>
<dbReference type="Proteomes" id="UP000663852">
    <property type="component" value="Unassembled WGS sequence"/>
</dbReference>
<accession>A0A815XR49</accession>
<dbReference type="EMBL" id="CAJNOJ010002723">
    <property type="protein sequence ID" value="CAF1561299.1"/>
    <property type="molecule type" value="Genomic_DNA"/>
</dbReference>
<reference evidence="1" key="1">
    <citation type="submission" date="2021-02" db="EMBL/GenBank/DDBJ databases">
        <authorList>
            <person name="Nowell W R."/>
        </authorList>
    </citation>
    <scope>NUCLEOTIDE SEQUENCE</scope>
</reference>
<protein>
    <submittedName>
        <fullName evidence="1">Uncharacterized protein</fullName>
    </submittedName>
</protein>
<name>A0A815XR49_ADIRI</name>